<proteinExistence type="predicted"/>
<protein>
    <submittedName>
        <fullName evidence="1">Uncharacterized protein</fullName>
    </submittedName>
</protein>
<name>A0A330LNB3_9GAMM</name>
<reference evidence="2" key="1">
    <citation type="submission" date="2018-05" db="EMBL/GenBank/DDBJ databases">
        <authorList>
            <person name="Cea G.-C."/>
            <person name="William W."/>
        </authorList>
    </citation>
    <scope>NUCLEOTIDE SEQUENCE [LARGE SCALE GENOMIC DNA]</scope>
    <source>
        <strain evidence="2">DB21MT 5</strain>
    </source>
</reference>
<dbReference type="KEGG" id="mya:MORIYA_1238"/>
<sequence>MTAPIGSQFLIPLGQHIGFITFAASSTVFRLDYLDVFL</sequence>
<evidence type="ECO:0000313" key="2">
    <source>
        <dbReference type="Proteomes" id="UP000250163"/>
    </source>
</evidence>
<organism evidence="1 2">
    <name type="scientific">Moritella yayanosii</name>
    <dbReference type="NCBI Taxonomy" id="69539"/>
    <lineage>
        <taxon>Bacteria</taxon>
        <taxon>Pseudomonadati</taxon>
        <taxon>Pseudomonadota</taxon>
        <taxon>Gammaproteobacteria</taxon>
        <taxon>Alteromonadales</taxon>
        <taxon>Moritellaceae</taxon>
        <taxon>Moritella</taxon>
    </lineage>
</organism>
<dbReference type="EMBL" id="LS483250">
    <property type="protein sequence ID" value="SQD77716.1"/>
    <property type="molecule type" value="Genomic_DNA"/>
</dbReference>
<dbReference type="AlphaFoldDB" id="A0A330LNB3"/>
<keyword evidence="2" id="KW-1185">Reference proteome</keyword>
<dbReference type="Proteomes" id="UP000250163">
    <property type="component" value="Chromosome MORIYA"/>
</dbReference>
<accession>A0A330LNB3</accession>
<gene>
    <name evidence="1" type="ORF">MORIYA_1238</name>
</gene>
<evidence type="ECO:0000313" key="1">
    <source>
        <dbReference type="EMBL" id="SQD77716.1"/>
    </source>
</evidence>